<keyword evidence="9" id="KW-0753">Steroid metabolism</keyword>
<evidence type="ECO:0000256" key="10">
    <source>
        <dbReference type="ARBA" id="ARBA00023235"/>
    </source>
</evidence>
<evidence type="ECO:0000256" key="13">
    <source>
        <dbReference type="ARBA" id="ARBA00049723"/>
    </source>
</evidence>
<keyword evidence="3" id="KW-0153">Cholesterol metabolism</keyword>
<dbReference type="Proteomes" id="UP001223978">
    <property type="component" value="Unassembled WGS sequence"/>
</dbReference>
<reference evidence="17 18" key="1">
    <citation type="submission" date="2023-05" db="EMBL/GenBank/DDBJ databases">
        <title>Draft genome sequence of Streptomyces sp. B-S-A6 isolated from a cave soil in Thailand.</title>
        <authorList>
            <person name="Chamroensaksri N."/>
            <person name="Muangham S."/>
        </authorList>
    </citation>
    <scope>NUCLEOTIDE SEQUENCE [LARGE SCALE GENOMIC DNA]</scope>
    <source>
        <strain evidence="17 18">B-S-A6</strain>
    </source>
</reference>
<evidence type="ECO:0000256" key="8">
    <source>
        <dbReference type="ARBA" id="ARBA00023166"/>
    </source>
</evidence>
<keyword evidence="4" id="KW-0285">Flavoprotein</keyword>
<proteinExistence type="inferred from homology"/>
<evidence type="ECO:0000256" key="1">
    <source>
        <dbReference type="ARBA" id="ARBA00001974"/>
    </source>
</evidence>
<evidence type="ECO:0000256" key="4">
    <source>
        <dbReference type="ARBA" id="ARBA00022630"/>
    </source>
</evidence>
<keyword evidence="18" id="KW-1185">Reference proteome</keyword>
<keyword evidence="5" id="KW-0274">FAD</keyword>
<evidence type="ECO:0000256" key="3">
    <source>
        <dbReference type="ARBA" id="ARBA00022548"/>
    </source>
</evidence>
<evidence type="ECO:0000256" key="7">
    <source>
        <dbReference type="ARBA" id="ARBA00023098"/>
    </source>
</evidence>
<evidence type="ECO:0000256" key="14">
    <source>
        <dbReference type="ARBA" id="ARBA00049744"/>
    </source>
</evidence>
<comment type="cofactor">
    <cofactor evidence="1">
        <name>FAD</name>
        <dbReference type="ChEBI" id="CHEBI:57692"/>
    </cofactor>
</comment>
<evidence type="ECO:0000256" key="11">
    <source>
        <dbReference type="ARBA" id="ARBA00038856"/>
    </source>
</evidence>
<keyword evidence="10" id="KW-0413">Isomerase</keyword>
<sequence>MRVTVLPAQAHREVPQNTDVSDVSRRRFIAGTGSLLGAAALGAGSVLGGPLGGPLSGRAHAAAPRSAARRVLADGDSVPVLVIGTGYGGSVAALRLAEAGVDVHMAEMGQSWDTPGPDGNVFANTTEPDYRSFWLRTRTKQPLSNFLGFPLDKDVPLHTGILDAEDFAGITVYQGRGVGGGSLVNGGMAVTPRRENFPSVLPSVDANEMYSVYYPRANSGLGTADVDPAWWESADCYQYARVGRKHAERSGFPFVFVPNVYDWAYMKQEAEGSVPRSALAGEVLYGNNHGKKTLRQTYLARAEATGRVTVSPLHRVTDVRPAEGGGYTVSLDQLTSTGTVAATKTVTAARVFFAAGSVGTSKLLTRLKATGALPRLNSEIGKGWGDNGNVMCGRANHMWDPTGKLQSAMPTAGIDNWSAGGAFAEVAPLPTGIETYASFYLSITRTPHRAAFTWNAAANRVDLDWQRSWKQTSIDAARTIFDKINAKEGTIYRTDLFGANKIWGDHLTYHPLGGAVLDQATDNYGRLHGHSGLYVIDGALIPGCATVNPFVTITALAERNIERIITADLRR</sequence>
<evidence type="ECO:0000313" key="18">
    <source>
        <dbReference type="Proteomes" id="UP001223978"/>
    </source>
</evidence>
<evidence type="ECO:0000256" key="2">
    <source>
        <dbReference type="ARBA" id="ARBA00010790"/>
    </source>
</evidence>
<keyword evidence="6" id="KW-0560">Oxidoreductase</keyword>
<evidence type="ECO:0000256" key="12">
    <source>
        <dbReference type="ARBA" id="ARBA00049645"/>
    </source>
</evidence>
<comment type="pathway">
    <text evidence="12">Steroid metabolism; cholesterol degradation.</text>
</comment>
<dbReference type="Pfam" id="PF22500">
    <property type="entry name" value="GMC_oxred_C_1st"/>
    <property type="match status" value="1"/>
</dbReference>
<name>A0ABT6SE70_9ACTN</name>
<evidence type="ECO:0000313" key="17">
    <source>
        <dbReference type="EMBL" id="MDI3406488.1"/>
    </source>
</evidence>
<keyword evidence="7" id="KW-0443">Lipid metabolism</keyword>
<evidence type="ECO:0000256" key="6">
    <source>
        <dbReference type="ARBA" id="ARBA00023002"/>
    </source>
</evidence>
<comment type="similarity">
    <text evidence="2">Belongs to the GMC oxidoreductase family.</text>
</comment>
<evidence type="ECO:0000259" key="16">
    <source>
        <dbReference type="Pfam" id="PF05199"/>
    </source>
</evidence>
<dbReference type="Pfam" id="PF05199">
    <property type="entry name" value="GMC_oxred_C"/>
    <property type="match status" value="1"/>
</dbReference>
<gene>
    <name evidence="17" type="ORF">QIS96_22095</name>
</gene>
<protein>
    <recommendedName>
        <fullName evidence="14">Cholesterol oxidase</fullName>
        <ecNumber evidence="13">1.1.3.6</ecNumber>
        <ecNumber evidence="11">5.3.3.1</ecNumber>
    </recommendedName>
    <alternativeName>
        <fullName evidence="15">Cholesterol isomerase</fullName>
    </alternativeName>
</protein>
<evidence type="ECO:0000256" key="9">
    <source>
        <dbReference type="ARBA" id="ARBA00023221"/>
    </source>
</evidence>
<dbReference type="InterPro" id="IPR036188">
    <property type="entry name" value="FAD/NAD-bd_sf"/>
</dbReference>
<dbReference type="PROSITE" id="PS51318">
    <property type="entry name" value="TAT"/>
    <property type="match status" value="1"/>
</dbReference>
<accession>A0ABT6SE70</accession>
<dbReference type="RefSeq" id="WP_282544420.1">
    <property type="nucleotide sequence ID" value="NZ_JASCIQ010000023.1"/>
</dbReference>
<dbReference type="InterPro" id="IPR052542">
    <property type="entry name" value="Cholesterol_Oxidase"/>
</dbReference>
<comment type="caution">
    <text evidence="17">The sequence shown here is derived from an EMBL/GenBank/DDBJ whole genome shotgun (WGS) entry which is preliminary data.</text>
</comment>
<dbReference type="EC" id="5.3.3.1" evidence="11"/>
<organism evidence="17 18">
    <name type="scientific">Streptomyces cavernicola</name>
    <dbReference type="NCBI Taxonomy" id="3043613"/>
    <lineage>
        <taxon>Bacteria</taxon>
        <taxon>Bacillati</taxon>
        <taxon>Actinomycetota</taxon>
        <taxon>Actinomycetes</taxon>
        <taxon>Kitasatosporales</taxon>
        <taxon>Streptomycetaceae</taxon>
        <taxon>Streptomyces</taxon>
    </lineage>
</organism>
<feature type="domain" description="Glucose-methanol-choline oxidoreductase C-terminal" evidence="16">
    <location>
        <begin position="507"/>
        <end position="557"/>
    </location>
</feature>
<dbReference type="Gene3D" id="3.30.410.10">
    <property type="entry name" value="Cholesterol Oxidase, domain 2"/>
    <property type="match status" value="1"/>
</dbReference>
<dbReference type="Gene3D" id="3.50.50.60">
    <property type="entry name" value="FAD/NAD(P)-binding domain"/>
    <property type="match status" value="1"/>
</dbReference>
<dbReference type="SUPFAM" id="SSF51905">
    <property type="entry name" value="FAD/NAD(P)-binding domain"/>
    <property type="match status" value="1"/>
</dbReference>
<dbReference type="EMBL" id="JASCIQ010000023">
    <property type="protein sequence ID" value="MDI3406488.1"/>
    <property type="molecule type" value="Genomic_DNA"/>
</dbReference>
<evidence type="ECO:0000256" key="5">
    <source>
        <dbReference type="ARBA" id="ARBA00022827"/>
    </source>
</evidence>
<evidence type="ECO:0000256" key="15">
    <source>
        <dbReference type="ARBA" id="ARBA00049778"/>
    </source>
</evidence>
<dbReference type="SUPFAM" id="SSF54373">
    <property type="entry name" value="FAD-linked reductases, C-terminal domain"/>
    <property type="match status" value="1"/>
</dbReference>
<dbReference type="InterPro" id="IPR006311">
    <property type="entry name" value="TAT_signal"/>
</dbReference>
<keyword evidence="8" id="KW-1207">Sterol metabolism</keyword>
<dbReference type="InterPro" id="IPR007867">
    <property type="entry name" value="GMC_OxRtase_C"/>
</dbReference>
<dbReference type="EC" id="1.1.3.6" evidence="13"/>
<dbReference type="PANTHER" id="PTHR47470">
    <property type="entry name" value="CHOLESTEROL OXIDASE"/>
    <property type="match status" value="1"/>
</dbReference>
<dbReference type="PANTHER" id="PTHR47470:SF1">
    <property type="entry name" value="FAD-DEPENDENT OXIDOREDUCTASE 2 FAD BINDING DOMAIN-CONTAINING PROTEIN"/>
    <property type="match status" value="1"/>
</dbReference>